<keyword evidence="2" id="KW-1185">Reference proteome</keyword>
<gene>
    <name evidence="1" type="ORF">DPMN_062080</name>
</gene>
<dbReference type="Proteomes" id="UP000828390">
    <property type="component" value="Unassembled WGS sequence"/>
</dbReference>
<proteinExistence type="predicted"/>
<reference evidence="1" key="1">
    <citation type="journal article" date="2019" name="bioRxiv">
        <title>The Genome of the Zebra Mussel, Dreissena polymorpha: A Resource for Invasive Species Research.</title>
        <authorList>
            <person name="McCartney M.A."/>
            <person name="Auch B."/>
            <person name="Kono T."/>
            <person name="Mallez S."/>
            <person name="Zhang Y."/>
            <person name="Obille A."/>
            <person name="Becker A."/>
            <person name="Abrahante J.E."/>
            <person name="Garbe J."/>
            <person name="Badalamenti J.P."/>
            <person name="Herman A."/>
            <person name="Mangelson H."/>
            <person name="Liachko I."/>
            <person name="Sullivan S."/>
            <person name="Sone E.D."/>
            <person name="Koren S."/>
            <person name="Silverstein K.A.T."/>
            <person name="Beckman K.B."/>
            <person name="Gohl D.M."/>
        </authorList>
    </citation>
    <scope>NUCLEOTIDE SEQUENCE</scope>
    <source>
        <strain evidence="1">Duluth1</strain>
        <tissue evidence="1">Whole animal</tissue>
    </source>
</reference>
<name>A0A9D4C945_DREPO</name>
<evidence type="ECO:0000313" key="2">
    <source>
        <dbReference type="Proteomes" id="UP000828390"/>
    </source>
</evidence>
<dbReference type="AlphaFoldDB" id="A0A9D4C945"/>
<sequence length="62" mass="6946">MLVCGYESYTILQVDMEGRWRLASLATRRDGVVEPWSISYSSTTSSIIVGGRWDNTALVFTV</sequence>
<evidence type="ECO:0000313" key="1">
    <source>
        <dbReference type="EMBL" id="KAH3719248.1"/>
    </source>
</evidence>
<dbReference type="EMBL" id="JAIWYP010000013">
    <property type="protein sequence ID" value="KAH3719248.1"/>
    <property type="molecule type" value="Genomic_DNA"/>
</dbReference>
<comment type="caution">
    <text evidence="1">The sequence shown here is derived from an EMBL/GenBank/DDBJ whole genome shotgun (WGS) entry which is preliminary data.</text>
</comment>
<organism evidence="1 2">
    <name type="scientific">Dreissena polymorpha</name>
    <name type="common">Zebra mussel</name>
    <name type="synonym">Mytilus polymorpha</name>
    <dbReference type="NCBI Taxonomy" id="45954"/>
    <lineage>
        <taxon>Eukaryota</taxon>
        <taxon>Metazoa</taxon>
        <taxon>Spiralia</taxon>
        <taxon>Lophotrochozoa</taxon>
        <taxon>Mollusca</taxon>
        <taxon>Bivalvia</taxon>
        <taxon>Autobranchia</taxon>
        <taxon>Heteroconchia</taxon>
        <taxon>Euheterodonta</taxon>
        <taxon>Imparidentia</taxon>
        <taxon>Neoheterodontei</taxon>
        <taxon>Myida</taxon>
        <taxon>Dreissenoidea</taxon>
        <taxon>Dreissenidae</taxon>
        <taxon>Dreissena</taxon>
    </lineage>
</organism>
<reference evidence="1" key="2">
    <citation type="submission" date="2020-11" db="EMBL/GenBank/DDBJ databases">
        <authorList>
            <person name="McCartney M.A."/>
            <person name="Auch B."/>
            <person name="Kono T."/>
            <person name="Mallez S."/>
            <person name="Becker A."/>
            <person name="Gohl D.M."/>
            <person name="Silverstein K.A.T."/>
            <person name="Koren S."/>
            <person name="Bechman K.B."/>
            <person name="Herman A."/>
            <person name="Abrahante J.E."/>
            <person name="Garbe J."/>
        </authorList>
    </citation>
    <scope>NUCLEOTIDE SEQUENCE</scope>
    <source>
        <strain evidence="1">Duluth1</strain>
        <tissue evidence="1">Whole animal</tissue>
    </source>
</reference>
<protein>
    <submittedName>
        <fullName evidence="1">Uncharacterized protein</fullName>
    </submittedName>
</protein>
<accession>A0A9D4C945</accession>